<feature type="domain" description="MARVEL" evidence="6">
    <location>
        <begin position="12"/>
        <end position="153"/>
    </location>
</feature>
<evidence type="ECO:0000256" key="5">
    <source>
        <dbReference type="SAM" id="Phobius"/>
    </source>
</evidence>
<dbReference type="Proteomes" id="UP000800093">
    <property type="component" value="Unassembled WGS sequence"/>
</dbReference>
<feature type="transmembrane region" description="Helical" evidence="5">
    <location>
        <begin position="94"/>
        <end position="118"/>
    </location>
</feature>
<accession>A0A9P4K2J0</accession>
<feature type="transmembrane region" description="Helical" evidence="5">
    <location>
        <begin position="20"/>
        <end position="41"/>
    </location>
</feature>
<keyword evidence="3 5" id="KW-1133">Transmembrane helix</keyword>
<dbReference type="GO" id="GO:0016020">
    <property type="term" value="C:membrane"/>
    <property type="evidence" value="ECO:0007669"/>
    <property type="project" value="UniProtKB-SubCell"/>
</dbReference>
<evidence type="ECO:0000256" key="3">
    <source>
        <dbReference type="ARBA" id="ARBA00022989"/>
    </source>
</evidence>
<dbReference type="AlphaFoldDB" id="A0A9P4K2J0"/>
<dbReference type="EMBL" id="ML986704">
    <property type="protein sequence ID" value="KAF2259638.1"/>
    <property type="molecule type" value="Genomic_DNA"/>
</dbReference>
<gene>
    <name evidence="7" type="ORF">CC78DRAFT_475027</name>
</gene>
<dbReference type="PANTHER" id="PTHR37451">
    <property type="entry name" value="MARVEL DOMAIN"/>
    <property type="match status" value="1"/>
</dbReference>
<feature type="transmembrane region" description="Helical" evidence="5">
    <location>
        <begin position="138"/>
        <end position="159"/>
    </location>
</feature>
<keyword evidence="4 5" id="KW-0472">Membrane</keyword>
<comment type="caution">
    <text evidence="7">The sequence shown here is derived from an EMBL/GenBank/DDBJ whole genome shotgun (WGS) entry which is preliminary data.</text>
</comment>
<organism evidence="7 8">
    <name type="scientific">Lojkania enalia</name>
    <dbReference type="NCBI Taxonomy" id="147567"/>
    <lineage>
        <taxon>Eukaryota</taxon>
        <taxon>Fungi</taxon>
        <taxon>Dikarya</taxon>
        <taxon>Ascomycota</taxon>
        <taxon>Pezizomycotina</taxon>
        <taxon>Dothideomycetes</taxon>
        <taxon>Pleosporomycetidae</taxon>
        <taxon>Pleosporales</taxon>
        <taxon>Pleosporales incertae sedis</taxon>
        <taxon>Lojkania</taxon>
    </lineage>
</organism>
<evidence type="ECO:0000256" key="2">
    <source>
        <dbReference type="ARBA" id="ARBA00022692"/>
    </source>
</evidence>
<evidence type="ECO:0000313" key="8">
    <source>
        <dbReference type="Proteomes" id="UP000800093"/>
    </source>
</evidence>
<dbReference type="OrthoDB" id="2117453at2759"/>
<keyword evidence="2 5" id="KW-0812">Transmembrane</keyword>
<evidence type="ECO:0000256" key="4">
    <source>
        <dbReference type="ARBA" id="ARBA00023136"/>
    </source>
</evidence>
<name>A0A9P4K2J0_9PLEO</name>
<feature type="transmembrane region" description="Helical" evidence="5">
    <location>
        <begin position="61"/>
        <end position="82"/>
    </location>
</feature>
<dbReference type="Pfam" id="PF01284">
    <property type="entry name" value="MARVEL"/>
    <property type="match status" value="1"/>
</dbReference>
<comment type="subcellular location">
    <subcellularLocation>
        <location evidence="1">Membrane</location>
        <topology evidence="1">Multi-pass membrane protein</topology>
    </subcellularLocation>
</comment>
<dbReference type="PANTHER" id="PTHR37451:SF1">
    <property type="entry name" value="MARVEL DOMAIN-CONTAINING PROTEIN"/>
    <property type="match status" value="1"/>
</dbReference>
<evidence type="ECO:0000259" key="6">
    <source>
        <dbReference type="Pfam" id="PF01284"/>
    </source>
</evidence>
<evidence type="ECO:0000256" key="1">
    <source>
        <dbReference type="ARBA" id="ARBA00004141"/>
    </source>
</evidence>
<keyword evidence="8" id="KW-1185">Reference proteome</keyword>
<protein>
    <recommendedName>
        <fullName evidence="6">MARVEL domain-containing protein</fullName>
    </recommendedName>
</protein>
<proteinExistence type="predicted"/>
<evidence type="ECO:0000313" key="7">
    <source>
        <dbReference type="EMBL" id="KAF2259638.1"/>
    </source>
</evidence>
<reference evidence="8" key="1">
    <citation type="journal article" date="2020" name="Stud. Mycol.">
        <title>101 Dothideomycetes genomes: A test case for predicting lifestyles and emergence of pathogens.</title>
        <authorList>
            <person name="Haridas S."/>
            <person name="Albert R."/>
            <person name="Binder M."/>
            <person name="Bloem J."/>
            <person name="LaButti K."/>
            <person name="Salamov A."/>
            <person name="Andreopoulos B."/>
            <person name="Baker S."/>
            <person name="Barry K."/>
            <person name="Bills G."/>
            <person name="Bluhm B."/>
            <person name="Cannon C."/>
            <person name="Castanera R."/>
            <person name="Culley D."/>
            <person name="Daum C."/>
            <person name="Ezra D."/>
            <person name="Gonzalez J."/>
            <person name="Henrissat B."/>
            <person name="Kuo A."/>
            <person name="Liang C."/>
            <person name="Lipzen A."/>
            <person name="Lutzoni F."/>
            <person name="Magnuson J."/>
            <person name="Mondo S."/>
            <person name="Nolan M."/>
            <person name="Ohm R."/>
            <person name="Pangilinan J."/>
            <person name="Park H.-J."/>
            <person name="Ramirez L."/>
            <person name="Alfaro M."/>
            <person name="Sun H."/>
            <person name="Tritt A."/>
            <person name="Yoshinaga Y."/>
            <person name="Zwiers L.-H."/>
            <person name="Turgeon B."/>
            <person name="Goodwin S."/>
            <person name="Spatafora J."/>
            <person name="Crous P."/>
            <person name="Grigoriev I."/>
        </authorList>
    </citation>
    <scope>NUCLEOTIDE SEQUENCE [LARGE SCALE GENOMIC DNA]</scope>
    <source>
        <strain evidence="8">CBS 304.66</strain>
    </source>
</reference>
<sequence length="176" mass="19182">MAVAMAENKMLNAALRTMQVIFAIIVLGTDGYAIHAYRGYSTWRTTFTGDTVYVHYGVPDAWGFLLFCAAWTILVVIFQLIAGNAFADHALISYIPVAVEVVAVLSWFAGWIAVAVNIGNKACPEGYKSCEALKAATVFGAVEWLLFMVTAILAIKLILNSKRRPKSSTTRPTADI</sequence>
<dbReference type="InterPro" id="IPR008253">
    <property type="entry name" value="Marvel"/>
</dbReference>